<evidence type="ECO:0000259" key="5">
    <source>
        <dbReference type="Pfam" id="PF04542"/>
    </source>
</evidence>
<evidence type="ECO:0000313" key="8">
    <source>
        <dbReference type="Proteomes" id="UP000184184"/>
    </source>
</evidence>
<dbReference type="AlphaFoldDB" id="A0A1M7Q2Q0"/>
<evidence type="ECO:0000313" key="7">
    <source>
        <dbReference type="EMBL" id="SHN24435.1"/>
    </source>
</evidence>
<evidence type="ECO:0000256" key="2">
    <source>
        <dbReference type="ARBA" id="ARBA00023015"/>
    </source>
</evidence>
<dbReference type="SUPFAM" id="SSF88659">
    <property type="entry name" value="Sigma3 and sigma4 domains of RNA polymerase sigma factors"/>
    <property type="match status" value="1"/>
</dbReference>
<dbReference type="InterPro" id="IPR013249">
    <property type="entry name" value="RNA_pol_sigma70_r4_t2"/>
</dbReference>
<evidence type="ECO:0000259" key="6">
    <source>
        <dbReference type="Pfam" id="PF08281"/>
    </source>
</evidence>
<dbReference type="InterPro" id="IPR013324">
    <property type="entry name" value="RNA_pol_sigma_r3/r4-like"/>
</dbReference>
<dbReference type="GO" id="GO:0003677">
    <property type="term" value="F:DNA binding"/>
    <property type="evidence" value="ECO:0007669"/>
    <property type="project" value="InterPro"/>
</dbReference>
<dbReference type="Gene3D" id="1.10.1740.10">
    <property type="match status" value="1"/>
</dbReference>
<protein>
    <submittedName>
        <fullName evidence="7">RNA polymerase sigma-70 factor, ECF subfamily</fullName>
    </submittedName>
</protein>
<reference evidence="7 8" key="1">
    <citation type="submission" date="2016-11" db="EMBL/GenBank/DDBJ databases">
        <authorList>
            <person name="Jaros S."/>
            <person name="Januszkiewicz K."/>
            <person name="Wedrychowicz H."/>
        </authorList>
    </citation>
    <scope>NUCLEOTIDE SEQUENCE [LARGE SCALE GENOMIC DNA]</scope>
    <source>
        <strain evidence="7 8">CGMCC 1.10681</strain>
    </source>
</reference>
<dbReference type="SUPFAM" id="SSF88946">
    <property type="entry name" value="Sigma2 domain of RNA polymerase sigma factors"/>
    <property type="match status" value="1"/>
</dbReference>
<evidence type="ECO:0000256" key="4">
    <source>
        <dbReference type="ARBA" id="ARBA00023163"/>
    </source>
</evidence>
<gene>
    <name evidence="7" type="ORF">SAMN05216179_2769</name>
</gene>
<evidence type="ECO:0000256" key="3">
    <source>
        <dbReference type="ARBA" id="ARBA00023082"/>
    </source>
</evidence>
<dbReference type="STRING" id="1027249.SAMN05216179_2769"/>
<dbReference type="EMBL" id="FRCZ01000005">
    <property type="protein sequence ID" value="SHN24435.1"/>
    <property type="molecule type" value="Genomic_DNA"/>
</dbReference>
<dbReference type="InterPro" id="IPR013325">
    <property type="entry name" value="RNA_pol_sigma_r2"/>
</dbReference>
<dbReference type="InterPro" id="IPR039425">
    <property type="entry name" value="RNA_pol_sigma-70-like"/>
</dbReference>
<dbReference type="PANTHER" id="PTHR43133:SF60">
    <property type="entry name" value="RNA POLYMERASE SIGMA FACTOR SIGV"/>
    <property type="match status" value="1"/>
</dbReference>
<proteinExistence type="inferred from homology"/>
<dbReference type="Pfam" id="PF04542">
    <property type="entry name" value="Sigma70_r2"/>
    <property type="match status" value="1"/>
</dbReference>
<name>A0A1M7Q2Q0_9BACI</name>
<dbReference type="GO" id="GO:0016987">
    <property type="term" value="F:sigma factor activity"/>
    <property type="evidence" value="ECO:0007669"/>
    <property type="project" value="UniProtKB-KW"/>
</dbReference>
<keyword evidence="8" id="KW-1185">Reference proteome</keyword>
<evidence type="ECO:0000256" key="1">
    <source>
        <dbReference type="ARBA" id="ARBA00010641"/>
    </source>
</evidence>
<dbReference type="InterPro" id="IPR014284">
    <property type="entry name" value="RNA_pol_sigma-70_dom"/>
</dbReference>
<dbReference type="Proteomes" id="UP000184184">
    <property type="component" value="Unassembled WGS sequence"/>
</dbReference>
<keyword evidence="4" id="KW-0804">Transcription</keyword>
<dbReference type="CDD" id="cd06171">
    <property type="entry name" value="Sigma70_r4"/>
    <property type="match status" value="1"/>
</dbReference>
<accession>A0A1M7Q2Q0</accession>
<dbReference type="InterPro" id="IPR036388">
    <property type="entry name" value="WH-like_DNA-bd_sf"/>
</dbReference>
<dbReference type="InterPro" id="IPR007627">
    <property type="entry name" value="RNA_pol_sigma70_r2"/>
</dbReference>
<dbReference type="PANTHER" id="PTHR43133">
    <property type="entry name" value="RNA POLYMERASE ECF-TYPE SIGMA FACTO"/>
    <property type="match status" value="1"/>
</dbReference>
<feature type="domain" description="RNA polymerase sigma-70 region 2" evidence="5">
    <location>
        <begin position="18"/>
        <end position="82"/>
    </location>
</feature>
<dbReference type="Pfam" id="PF08281">
    <property type="entry name" value="Sigma70_r4_2"/>
    <property type="match status" value="1"/>
</dbReference>
<dbReference type="NCBIfam" id="NF006930">
    <property type="entry name" value="PRK09415.1"/>
    <property type="match status" value="1"/>
</dbReference>
<dbReference type="NCBIfam" id="TIGR02937">
    <property type="entry name" value="sigma70-ECF"/>
    <property type="match status" value="1"/>
</dbReference>
<sequence>MNEEQLADKSNQEILVHLMENYGDMVLRVAFTYVKQRQIAEDISQEIFIKCFKSLDTFQNRSSYQTWLYRITVNYCKDYVRSWSFRKLIPLSVIHRDSNPNYDSVVSHVVKQEENRLLFNKVLNLSVKLREVLILYYYEDLSIPEIANILGVKPSTIKTRLHRARKNLKEGIEGGILFEK</sequence>
<keyword evidence="2" id="KW-0805">Transcription regulation</keyword>
<dbReference type="Gene3D" id="1.10.10.10">
    <property type="entry name" value="Winged helix-like DNA-binding domain superfamily/Winged helix DNA-binding domain"/>
    <property type="match status" value="1"/>
</dbReference>
<keyword evidence="3" id="KW-0731">Sigma factor</keyword>
<comment type="similarity">
    <text evidence="1">Belongs to the sigma-70 factor family. ECF subfamily.</text>
</comment>
<dbReference type="RefSeq" id="WP_073202458.1">
    <property type="nucleotide sequence ID" value="NZ_FRCZ01000005.1"/>
</dbReference>
<dbReference type="GO" id="GO:0006352">
    <property type="term" value="P:DNA-templated transcription initiation"/>
    <property type="evidence" value="ECO:0007669"/>
    <property type="project" value="InterPro"/>
</dbReference>
<organism evidence="7 8">
    <name type="scientific">Gracilibacillus kekensis</name>
    <dbReference type="NCBI Taxonomy" id="1027249"/>
    <lineage>
        <taxon>Bacteria</taxon>
        <taxon>Bacillati</taxon>
        <taxon>Bacillota</taxon>
        <taxon>Bacilli</taxon>
        <taxon>Bacillales</taxon>
        <taxon>Bacillaceae</taxon>
        <taxon>Gracilibacillus</taxon>
    </lineage>
</organism>
<dbReference type="OrthoDB" id="9794508at2"/>
<feature type="domain" description="RNA polymerase sigma factor 70 region 4 type 2" evidence="6">
    <location>
        <begin position="124"/>
        <end position="168"/>
    </location>
</feature>